<dbReference type="InterPro" id="IPR011004">
    <property type="entry name" value="Trimer_LpxA-like_sf"/>
</dbReference>
<dbReference type="GO" id="GO:0016407">
    <property type="term" value="F:acetyltransferase activity"/>
    <property type="evidence" value="ECO:0007669"/>
    <property type="project" value="InterPro"/>
</dbReference>
<accession>A0A0B2X737</accession>
<evidence type="ECO:0000313" key="4">
    <source>
        <dbReference type="EMBL" id="KHO01270.1"/>
    </source>
</evidence>
<evidence type="ECO:0000256" key="2">
    <source>
        <dbReference type="ARBA" id="ARBA00022679"/>
    </source>
</evidence>
<dbReference type="InterPro" id="IPR024688">
    <property type="entry name" value="Mac_dom"/>
</dbReference>
<dbReference type="RefSeq" id="XP_040682335.1">
    <property type="nucleotide sequence ID" value="XM_040819070.1"/>
</dbReference>
<dbReference type="Pfam" id="PF12464">
    <property type="entry name" value="Mac"/>
    <property type="match status" value="1"/>
</dbReference>
<dbReference type="SUPFAM" id="SSF51161">
    <property type="entry name" value="Trimeric LpxA-like enzymes"/>
    <property type="match status" value="1"/>
</dbReference>
<dbReference type="InterPro" id="IPR001451">
    <property type="entry name" value="Hexapep"/>
</dbReference>
<feature type="domain" description="Maltose/galactoside acetyltransferase" evidence="3">
    <location>
        <begin position="21"/>
        <end position="64"/>
    </location>
</feature>
<dbReference type="PANTHER" id="PTHR23416:SF54">
    <property type="entry name" value="ACETYLTRANSFERASE, CYSE_LACA_LPXA_NODL FAMILY (AFU_ORTHOLOGUE AFUA_2G08430)-RELATED"/>
    <property type="match status" value="1"/>
</dbReference>
<gene>
    <name evidence="4" type="ORF">MAM_00271</name>
</gene>
<dbReference type="GO" id="GO:0008374">
    <property type="term" value="F:O-acyltransferase activity"/>
    <property type="evidence" value="ECO:0007669"/>
    <property type="project" value="TreeGrafter"/>
</dbReference>
<comment type="caution">
    <text evidence="4">The sequence shown here is derived from an EMBL/GenBank/DDBJ whole genome shotgun (WGS) entry which is preliminary data.</text>
</comment>
<dbReference type="PANTHER" id="PTHR23416">
    <property type="entry name" value="SIALIC ACID SYNTHASE-RELATED"/>
    <property type="match status" value="1"/>
</dbReference>
<dbReference type="OrthoDB" id="25818at2759"/>
<keyword evidence="2" id="KW-0808">Transferase</keyword>
<evidence type="ECO:0000313" key="5">
    <source>
        <dbReference type="Proteomes" id="UP000030816"/>
    </source>
</evidence>
<protein>
    <submittedName>
        <fullName evidence="4">Trimeric LpxA-like protein</fullName>
    </submittedName>
</protein>
<dbReference type="Gene3D" id="2.160.10.10">
    <property type="entry name" value="Hexapeptide repeat proteins"/>
    <property type="match status" value="1"/>
</dbReference>
<dbReference type="Pfam" id="PF00132">
    <property type="entry name" value="Hexapep"/>
    <property type="match status" value="1"/>
</dbReference>
<dbReference type="STRING" id="1081103.A0A0B2X737"/>
<comment type="similarity">
    <text evidence="1">Belongs to the transferase hexapeptide repeat family.</text>
</comment>
<dbReference type="HOGENOM" id="CLU_051638_3_1_1"/>
<evidence type="ECO:0000256" key="1">
    <source>
        <dbReference type="ARBA" id="ARBA00007274"/>
    </source>
</evidence>
<keyword evidence="5" id="KW-1185">Reference proteome</keyword>
<reference evidence="4 5" key="1">
    <citation type="journal article" date="2014" name="Proc. Natl. Acad. Sci. U.S.A.">
        <title>Trajectory and genomic determinants of fungal-pathogen speciation and host adaptation.</title>
        <authorList>
            <person name="Hu X."/>
            <person name="Xiao G."/>
            <person name="Zheng P."/>
            <person name="Shang Y."/>
            <person name="Su Y."/>
            <person name="Zhang X."/>
            <person name="Liu X."/>
            <person name="Zhan S."/>
            <person name="St Leger R.J."/>
            <person name="Wang C."/>
        </authorList>
    </citation>
    <scope>NUCLEOTIDE SEQUENCE [LARGE SCALE GENOMIC DNA]</scope>
    <source>
        <strain evidence="4 5">ARSEF 1941</strain>
    </source>
</reference>
<dbReference type="InterPro" id="IPR051159">
    <property type="entry name" value="Hexapeptide_acetyltransf"/>
</dbReference>
<proteinExistence type="inferred from homology"/>
<sequence length="222" mass="24174">MAQPSIKQQLLRSTEWIKAQQGDSYDAKVPELVAARLRCTRACDALNDSRDYSRRNQVELWRSLTLDDHPLPPRPATEADDEALLAREPVVMAPLRAEYGFNIRLGEGTFLNWNCTFHDAVPVTIGARTVVGPNCSFYCGSHHLDPQLRNGDLGLVTEKPIAVEEDCWIGGDVVILGGVTVGRGCTVGAGSVVTKDIPPFHVAAGNPARILRKIQTAMESGS</sequence>
<organism evidence="4 5">
    <name type="scientific">Metarhizium album (strain ARSEF 1941)</name>
    <dbReference type="NCBI Taxonomy" id="1081103"/>
    <lineage>
        <taxon>Eukaryota</taxon>
        <taxon>Fungi</taxon>
        <taxon>Dikarya</taxon>
        <taxon>Ascomycota</taxon>
        <taxon>Pezizomycotina</taxon>
        <taxon>Sordariomycetes</taxon>
        <taxon>Hypocreomycetidae</taxon>
        <taxon>Hypocreales</taxon>
        <taxon>Clavicipitaceae</taxon>
        <taxon>Metarhizium</taxon>
    </lineage>
</organism>
<name>A0A0B2X737_METAS</name>
<dbReference type="CDD" id="cd03357">
    <property type="entry name" value="LbH_MAT_GAT"/>
    <property type="match status" value="1"/>
</dbReference>
<evidence type="ECO:0000259" key="3">
    <source>
        <dbReference type="Pfam" id="PF12464"/>
    </source>
</evidence>
<dbReference type="GeneID" id="63734726"/>
<dbReference type="Proteomes" id="UP000030816">
    <property type="component" value="Unassembled WGS sequence"/>
</dbReference>
<dbReference type="AlphaFoldDB" id="A0A0B2X737"/>
<dbReference type="EMBL" id="AZHE01000001">
    <property type="protein sequence ID" value="KHO01270.1"/>
    <property type="molecule type" value="Genomic_DNA"/>
</dbReference>